<keyword evidence="5" id="KW-1185">Reference proteome</keyword>
<evidence type="ECO:0000313" key="5">
    <source>
        <dbReference type="Proteomes" id="UP001558652"/>
    </source>
</evidence>
<dbReference type="InterPro" id="IPR026854">
    <property type="entry name" value="VPS13_N"/>
</dbReference>
<dbReference type="PANTHER" id="PTHR16166">
    <property type="entry name" value="VACUOLAR PROTEIN SORTING-ASSOCIATED PROTEIN VPS13"/>
    <property type="match status" value="1"/>
</dbReference>
<reference evidence="4 5" key="1">
    <citation type="submission" date="2024-07" db="EMBL/GenBank/DDBJ databases">
        <title>Chromosome-level genome assembly of the water stick insect Ranatra chinensis (Heteroptera: Nepidae).</title>
        <authorList>
            <person name="Liu X."/>
        </authorList>
    </citation>
    <scope>NUCLEOTIDE SEQUENCE [LARGE SCALE GENOMIC DNA]</scope>
    <source>
        <strain evidence="4">Cailab_2021Rc</strain>
        <tissue evidence="4">Muscle</tissue>
    </source>
</reference>
<accession>A0ABD0YWM0</accession>
<dbReference type="Pfam" id="PF12624">
    <property type="entry name" value="VPS13_N"/>
    <property type="match status" value="1"/>
</dbReference>
<dbReference type="Proteomes" id="UP001558652">
    <property type="component" value="Unassembled WGS sequence"/>
</dbReference>
<proteinExistence type="inferred from homology"/>
<sequence>QALFETKPIDKKCDQRLHIFSSPLQVVYDAFTINSVVEVFTTKQQAVVQQLQAAASMKLAEITEKSASGLQHMIQQHGIFDLNVDMSASHVLIPKNGFYVENENPMVVINLGRIQIVSKPRGSVKNVKELHTQGTSSDQILQEMRSRSYDNFSIQLSDLQVNEYIAHIFRCCILIGTFPFFQIGLFY</sequence>
<comment type="caution">
    <text evidence="4">The sequence shown here is derived from an EMBL/GenBank/DDBJ whole genome shotgun (WGS) entry which is preliminary data.</text>
</comment>
<organism evidence="4 5">
    <name type="scientific">Ranatra chinensis</name>
    <dbReference type="NCBI Taxonomy" id="642074"/>
    <lineage>
        <taxon>Eukaryota</taxon>
        <taxon>Metazoa</taxon>
        <taxon>Ecdysozoa</taxon>
        <taxon>Arthropoda</taxon>
        <taxon>Hexapoda</taxon>
        <taxon>Insecta</taxon>
        <taxon>Pterygota</taxon>
        <taxon>Neoptera</taxon>
        <taxon>Paraneoptera</taxon>
        <taxon>Hemiptera</taxon>
        <taxon>Heteroptera</taxon>
        <taxon>Panheteroptera</taxon>
        <taxon>Nepomorpha</taxon>
        <taxon>Nepidae</taxon>
        <taxon>Ranatrinae</taxon>
        <taxon>Ranatra</taxon>
    </lineage>
</organism>
<feature type="domain" description="Chorein N-terminal" evidence="3">
    <location>
        <begin position="3"/>
        <end position="161"/>
    </location>
</feature>
<evidence type="ECO:0000259" key="3">
    <source>
        <dbReference type="Pfam" id="PF12624"/>
    </source>
</evidence>
<dbReference type="InterPro" id="IPR026847">
    <property type="entry name" value="VPS13"/>
</dbReference>
<evidence type="ECO:0000313" key="4">
    <source>
        <dbReference type="EMBL" id="KAL1140358.1"/>
    </source>
</evidence>
<feature type="non-terminal residue" evidence="4">
    <location>
        <position position="1"/>
    </location>
</feature>
<dbReference type="PANTHER" id="PTHR16166:SF93">
    <property type="entry name" value="INTERMEMBRANE LIPID TRANSFER PROTEIN VPS13"/>
    <property type="match status" value="1"/>
</dbReference>
<evidence type="ECO:0000256" key="2">
    <source>
        <dbReference type="ARBA" id="ARBA00022448"/>
    </source>
</evidence>
<protein>
    <recommendedName>
        <fullName evidence="3">Chorein N-terminal domain-containing protein</fullName>
    </recommendedName>
</protein>
<keyword evidence="2" id="KW-0813">Transport</keyword>
<evidence type="ECO:0000256" key="1">
    <source>
        <dbReference type="ARBA" id="ARBA00006545"/>
    </source>
</evidence>
<dbReference type="AlphaFoldDB" id="A0ABD0YWM0"/>
<comment type="similarity">
    <text evidence="1">Belongs to the VPS13 family.</text>
</comment>
<dbReference type="EMBL" id="JBFDAA010000001">
    <property type="protein sequence ID" value="KAL1140358.1"/>
    <property type="molecule type" value="Genomic_DNA"/>
</dbReference>
<name>A0ABD0YWM0_9HEMI</name>
<gene>
    <name evidence="4" type="ORF">AAG570_000290</name>
</gene>